<dbReference type="InterPro" id="IPR011042">
    <property type="entry name" value="6-blade_b-propeller_TolB-like"/>
</dbReference>
<evidence type="ECO:0000313" key="3">
    <source>
        <dbReference type="Proteomes" id="UP000036959"/>
    </source>
</evidence>
<evidence type="ECO:0000256" key="1">
    <source>
        <dbReference type="SAM" id="SignalP"/>
    </source>
</evidence>
<evidence type="ECO:0000313" key="2">
    <source>
        <dbReference type="EMBL" id="KND61849.1"/>
    </source>
</evidence>
<name>A0A0L0MIM8_9BURK</name>
<proteinExistence type="predicted"/>
<dbReference type="AlphaFoldDB" id="A0A0L0MIM8"/>
<evidence type="ECO:0008006" key="4">
    <source>
        <dbReference type="Google" id="ProtNLM"/>
    </source>
</evidence>
<sequence>MSRRVAWIAVMSLLLGACASGGNNVTAPIAVAVPGTPNGIAIRETDGAVFVTDDKSNGILLSLDIADSQAAFAPFARIPAAGDRGSLSQIVFGPNAHLLVARFGFGKSSAVFDVGTNGQVALASDTNPERRRLGLVVLDGGTFLSSWFAKEGDAPAAGGVSMIPRGEPPGSVKERDIVTGLGKPVGLAVLDDTLFISDQAANRIVKVDLLEARTASAPIEAGDVFANVDAPDLLAAAPDGTLYTKCGAHALCKFSKRGRATVIAGDFDQPRGVAVDAARKRLVAVDRASSRDQASRVRVWPIR</sequence>
<dbReference type="PROSITE" id="PS51257">
    <property type="entry name" value="PROKAR_LIPOPROTEIN"/>
    <property type="match status" value="1"/>
</dbReference>
<dbReference type="EMBL" id="LFJJ01000010">
    <property type="protein sequence ID" value="KND61849.1"/>
    <property type="molecule type" value="Genomic_DNA"/>
</dbReference>
<comment type="caution">
    <text evidence="2">The sequence shown here is derived from an EMBL/GenBank/DDBJ whole genome shotgun (WGS) entry which is preliminary data.</text>
</comment>
<feature type="signal peptide" evidence="1">
    <location>
        <begin position="1"/>
        <end position="19"/>
    </location>
</feature>
<dbReference type="RefSeq" id="WP_050452169.1">
    <property type="nucleotide sequence ID" value="NZ_LFJJ01000010.1"/>
</dbReference>
<reference evidence="3" key="1">
    <citation type="submission" date="2015-06" db="EMBL/GenBank/DDBJ databases">
        <title>Comparative genomics of Burkholderia leaf nodule symbionts.</title>
        <authorList>
            <person name="Carlier A."/>
            <person name="Eberl L."/>
            <person name="Pinto-Carbo M."/>
        </authorList>
    </citation>
    <scope>NUCLEOTIDE SEQUENCE [LARGE SCALE GENOMIC DNA]</scope>
    <source>
        <strain evidence="3">UZHbot4</strain>
    </source>
</reference>
<dbReference type="Gene3D" id="2.120.10.30">
    <property type="entry name" value="TolB, C-terminal domain"/>
    <property type="match status" value="1"/>
</dbReference>
<protein>
    <recommendedName>
        <fullName evidence="4">Periplasmic ATP/GTP-binding protein</fullName>
    </recommendedName>
</protein>
<dbReference type="SUPFAM" id="SSF63829">
    <property type="entry name" value="Calcium-dependent phosphotriesterase"/>
    <property type="match status" value="1"/>
</dbReference>
<organism evidence="2 3">
    <name type="scientific">Candidatus Burkholderia verschuerenii</name>
    <dbReference type="NCBI Taxonomy" id="242163"/>
    <lineage>
        <taxon>Bacteria</taxon>
        <taxon>Pseudomonadati</taxon>
        <taxon>Pseudomonadota</taxon>
        <taxon>Betaproteobacteria</taxon>
        <taxon>Burkholderiales</taxon>
        <taxon>Burkholderiaceae</taxon>
        <taxon>Burkholderia</taxon>
    </lineage>
</organism>
<accession>A0A0L0MIM8</accession>
<dbReference type="PATRIC" id="fig|242163.4.peg.174"/>
<feature type="chain" id="PRO_5005544312" description="Periplasmic ATP/GTP-binding protein" evidence="1">
    <location>
        <begin position="20"/>
        <end position="303"/>
    </location>
</feature>
<dbReference type="Proteomes" id="UP000036959">
    <property type="component" value="Unassembled WGS sequence"/>
</dbReference>
<keyword evidence="1" id="KW-0732">Signal</keyword>
<keyword evidence="3" id="KW-1185">Reference proteome</keyword>
<gene>
    <name evidence="2" type="ORF">BVER_05901</name>
</gene>